<proteinExistence type="predicted"/>
<dbReference type="Pfam" id="PF26325">
    <property type="entry name" value="YhjD"/>
    <property type="match status" value="1"/>
</dbReference>
<gene>
    <name evidence="1" type="ORF">MUS_1101</name>
</gene>
<dbReference type="PATRIC" id="fig|1126211.3.peg.1040"/>
<protein>
    <submittedName>
        <fullName evidence="1">Uncharacterized protein</fullName>
    </submittedName>
</protein>
<evidence type="ECO:0000313" key="2">
    <source>
        <dbReference type="Proteomes" id="UP000002878"/>
    </source>
</evidence>
<dbReference type="HOGENOM" id="CLU_133817_0_0_9"/>
<dbReference type="AlphaFoldDB" id="I2C3A6"/>
<dbReference type="EMBL" id="CP003332">
    <property type="protein sequence ID" value="AFJ61130.1"/>
    <property type="molecule type" value="Genomic_DNA"/>
</dbReference>
<name>I2C3A6_BACAY</name>
<evidence type="ECO:0000313" key="1">
    <source>
        <dbReference type="EMBL" id="AFJ61130.1"/>
    </source>
</evidence>
<dbReference type="InterPro" id="IPR058600">
    <property type="entry name" value="YhjD-like"/>
</dbReference>
<sequence length="149" mass="17662">MFTRFSDLKYRVSEYKIRTNVLFFKKEGVFMPDIRSGTRDLIEKGLFLPMAAAILNRDLEALDSCPFKLKQPYKQLIGCSLKLAQKDLSDVRKELRKRKIKLYEAERDEAFTLYICTINGYEEKHRYFNPRIREQVTALLEYYLSIATI</sequence>
<reference evidence="1 2" key="1">
    <citation type="journal article" date="2012" name="J. Biotechnol.">
        <title>Genome sequence of the plant growth promoting strain Bacillus amyloliquefaciens subsp. plantarum B9601-Y2 and expression of mersacidin and other secondary metabolites.</title>
        <authorList>
            <person name="He P."/>
            <person name="Hao K."/>
            <person name="Blom J."/>
            <person name="Ruckert C."/>
            <person name="Vater J."/>
            <person name="Mao Z."/>
            <person name="Wu Y."/>
            <person name="Hou M."/>
            <person name="He P."/>
            <person name="He Y."/>
            <person name="Borriss R."/>
        </authorList>
    </citation>
    <scope>NUCLEOTIDE SEQUENCE [LARGE SCALE GENOMIC DNA]</scope>
    <source>
        <strain evidence="1">Y2</strain>
    </source>
</reference>
<dbReference type="Proteomes" id="UP000002878">
    <property type="component" value="Chromosome"/>
</dbReference>
<organism evidence="1 2">
    <name type="scientific">Bacillus amyloliquefaciens (strain Y2)</name>
    <name type="common">Bacillus amyloliquefaciens subsp. plantarum (strain B9601-Y2)</name>
    <dbReference type="NCBI Taxonomy" id="1155777"/>
    <lineage>
        <taxon>Bacteria</taxon>
        <taxon>Bacillati</taxon>
        <taxon>Bacillota</taxon>
        <taxon>Bacilli</taxon>
        <taxon>Bacillales</taxon>
        <taxon>Bacillaceae</taxon>
        <taxon>Bacillus</taxon>
        <taxon>Bacillus amyloliquefaciens group</taxon>
    </lineage>
</organism>
<accession>I2C3A6</accession>
<dbReference type="KEGG" id="bqy:MUS_1101"/>